<organism evidence="2 3">
    <name type="scientific">Arenicella chitinivorans</name>
    <dbReference type="NCBI Taxonomy" id="1329800"/>
    <lineage>
        <taxon>Bacteria</taxon>
        <taxon>Pseudomonadati</taxon>
        <taxon>Pseudomonadota</taxon>
        <taxon>Gammaproteobacteria</taxon>
        <taxon>Arenicellales</taxon>
        <taxon>Arenicellaceae</taxon>
        <taxon>Arenicella</taxon>
    </lineage>
</organism>
<dbReference type="AlphaFoldDB" id="A0A918VNF9"/>
<dbReference type="PROSITE" id="PS51257">
    <property type="entry name" value="PROKAR_LIPOPROTEIN"/>
    <property type="match status" value="1"/>
</dbReference>
<comment type="caution">
    <text evidence="2">The sequence shown here is derived from an EMBL/GenBank/DDBJ whole genome shotgun (WGS) entry which is preliminary data.</text>
</comment>
<keyword evidence="1" id="KW-0732">Signal</keyword>
<evidence type="ECO:0000256" key="1">
    <source>
        <dbReference type="SAM" id="SignalP"/>
    </source>
</evidence>
<name>A0A918VNF9_9GAMM</name>
<dbReference type="RefSeq" id="WP_189400401.1">
    <property type="nucleotide sequence ID" value="NZ_BMXA01000003.1"/>
</dbReference>
<keyword evidence="3" id="KW-1185">Reference proteome</keyword>
<gene>
    <name evidence="2" type="ORF">GCM10008090_19610</name>
</gene>
<feature type="chain" id="PRO_5036838949" evidence="1">
    <location>
        <begin position="22"/>
        <end position="116"/>
    </location>
</feature>
<reference evidence="2" key="1">
    <citation type="journal article" date="2014" name="Int. J. Syst. Evol. Microbiol.">
        <title>Complete genome sequence of Corynebacterium casei LMG S-19264T (=DSM 44701T), isolated from a smear-ripened cheese.</title>
        <authorList>
            <consortium name="US DOE Joint Genome Institute (JGI-PGF)"/>
            <person name="Walter F."/>
            <person name="Albersmeier A."/>
            <person name="Kalinowski J."/>
            <person name="Ruckert C."/>
        </authorList>
    </citation>
    <scope>NUCLEOTIDE SEQUENCE</scope>
    <source>
        <strain evidence="2">KCTC 12711</strain>
    </source>
</reference>
<dbReference type="Proteomes" id="UP000614811">
    <property type="component" value="Unassembled WGS sequence"/>
</dbReference>
<accession>A0A918VNF9</accession>
<evidence type="ECO:0000313" key="3">
    <source>
        <dbReference type="Proteomes" id="UP000614811"/>
    </source>
</evidence>
<sequence>MKHSVKLFSIAMLCLALTACGSGKRNIALKIHSDPLGAYALLQVKYKGDENPEWIFLGPTPVVLDKSIKFDGATTVSLKVIRPGFYEQVKTWNAKDFVKEYKQYKKISWIPNMVKQ</sequence>
<evidence type="ECO:0000313" key="2">
    <source>
        <dbReference type="EMBL" id="GHA10123.1"/>
    </source>
</evidence>
<dbReference type="EMBL" id="BMXA01000003">
    <property type="protein sequence ID" value="GHA10123.1"/>
    <property type="molecule type" value="Genomic_DNA"/>
</dbReference>
<feature type="signal peptide" evidence="1">
    <location>
        <begin position="1"/>
        <end position="21"/>
    </location>
</feature>
<proteinExistence type="predicted"/>
<reference evidence="2" key="2">
    <citation type="submission" date="2020-09" db="EMBL/GenBank/DDBJ databases">
        <authorList>
            <person name="Sun Q."/>
            <person name="Kim S."/>
        </authorList>
    </citation>
    <scope>NUCLEOTIDE SEQUENCE</scope>
    <source>
        <strain evidence="2">KCTC 12711</strain>
    </source>
</reference>
<protein>
    <submittedName>
        <fullName evidence="2">Uncharacterized protein</fullName>
    </submittedName>
</protein>